<dbReference type="Proteomes" id="UP000643672">
    <property type="component" value="Unassembled WGS sequence"/>
</dbReference>
<comment type="caution">
    <text evidence="2">The sequence shown here is derived from an EMBL/GenBank/DDBJ whole genome shotgun (WGS) entry which is preliminary data.</text>
</comment>
<accession>A0A8H8XBD0</accession>
<keyword evidence="1" id="KW-0812">Transmembrane</keyword>
<reference evidence="2 3" key="1">
    <citation type="submission" date="2020-05" db="EMBL/GenBank/DDBJ databases">
        <authorList>
            <person name="Petersen J."/>
            <person name="Sayavedra L."/>
        </authorList>
    </citation>
    <scope>NUCLEOTIDE SEQUENCE [LARGE SCALE GENOMIC DNA]</scope>
    <source>
        <strain evidence="2">B thermophilus SOXS</strain>
    </source>
</reference>
<keyword evidence="1" id="KW-0472">Membrane</keyword>
<gene>
    <name evidence="2" type="ORF">THERMOS_860</name>
</gene>
<feature type="transmembrane region" description="Helical" evidence="1">
    <location>
        <begin position="20"/>
        <end position="40"/>
    </location>
</feature>
<evidence type="ECO:0000313" key="2">
    <source>
        <dbReference type="EMBL" id="CAB5498514.1"/>
    </source>
</evidence>
<dbReference type="AlphaFoldDB" id="A0A8H8XBD0"/>
<name>A0A8H8XBD0_9GAMM</name>
<sequence>MVLGCYAGVFICKYKPSNLATILIKHYIIYIYTQALLFIFELY</sequence>
<dbReference type="EMBL" id="CAESAQ020000048">
    <property type="protein sequence ID" value="CAB5498514.1"/>
    <property type="molecule type" value="Genomic_DNA"/>
</dbReference>
<proteinExistence type="predicted"/>
<keyword evidence="1" id="KW-1133">Transmembrane helix</keyword>
<evidence type="ECO:0000256" key="1">
    <source>
        <dbReference type="SAM" id="Phobius"/>
    </source>
</evidence>
<organism evidence="2 3">
    <name type="scientific">Bathymodiolus thermophilus thioautotrophic gill symbiont</name>
    <dbReference type="NCBI Taxonomy" id="2360"/>
    <lineage>
        <taxon>Bacteria</taxon>
        <taxon>Pseudomonadati</taxon>
        <taxon>Pseudomonadota</taxon>
        <taxon>Gammaproteobacteria</taxon>
        <taxon>sulfur-oxidizing symbionts</taxon>
    </lineage>
</organism>
<protein>
    <submittedName>
        <fullName evidence="2">Uncharacterized protein</fullName>
    </submittedName>
</protein>
<evidence type="ECO:0000313" key="3">
    <source>
        <dbReference type="Proteomes" id="UP000643672"/>
    </source>
</evidence>
<keyword evidence="3" id="KW-1185">Reference proteome</keyword>